<accession>A0AA40F6U4</accession>
<feature type="compositionally biased region" description="Basic residues" evidence="1">
    <location>
        <begin position="1"/>
        <end position="12"/>
    </location>
</feature>
<evidence type="ECO:0000313" key="3">
    <source>
        <dbReference type="Proteomes" id="UP001172155"/>
    </source>
</evidence>
<organism evidence="2 3">
    <name type="scientific">Schizothecium vesticola</name>
    <dbReference type="NCBI Taxonomy" id="314040"/>
    <lineage>
        <taxon>Eukaryota</taxon>
        <taxon>Fungi</taxon>
        <taxon>Dikarya</taxon>
        <taxon>Ascomycota</taxon>
        <taxon>Pezizomycotina</taxon>
        <taxon>Sordariomycetes</taxon>
        <taxon>Sordariomycetidae</taxon>
        <taxon>Sordariales</taxon>
        <taxon>Schizotheciaceae</taxon>
        <taxon>Schizothecium</taxon>
    </lineage>
</organism>
<feature type="compositionally biased region" description="Pro residues" evidence="1">
    <location>
        <begin position="273"/>
        <end position="282"/>
    </location>
</feature>
<gene>
    <name evidence="2" type="ORF">B0T18DRAFT_458471</name>
</gene>
<reference evidence="2" key="1">
    <citation type="submission" date="2023-06" db="EMBL/GenBank/DDBJ databases">
        <title>Genome-scale phylogeny and comparative genomics of the fungal order Sordariales.</title>
        <authorList>
            <consortium name="Lawrence Berkeley National Laboratory"/>
            <person name="Hensen N."/>
            <person name="Bonometti L."/>
            <person name="Westerberg I."/>
            <person name="Brannstrom I.O."/>
            <person name="Guillou S."/>
            <person name="Cros-Aarteil S."/>
            <person name="Calhoun S."/>
            <person name="Haridas S."/>
            <person name="Kuo A."/>
            <person name="Mondo S."/>
            <person name="Pangilinan J."/>
            <person name="Riley R."/>
            <person name="LaButti K."/>
            <person name="Andreopoulos B."/>
            <person name="Lipzen A."/>
            <person name="Chen C."/>
            <person name="Yanf M."/>
            <person name="Daum C."/>
            <person name="Ng V."/>
            <person name="Clum A."/>
            <person name="Steindorff A."/>
            <person name="Ohm R."/>
            <person name="Martin F."/>
            <person name="Silar P."/>
            <person name="Natvig D."/>
            <person name="Lalanne C."/>
            <person name="Gautier V."/>
            <person name="Ament-velasquez S.L."/>
            <person name="Kruys A."/>
            <person name="Hutchinson M.I."/>
            <person name="Powell A.J."/>
            <person name="Barry K."/>
            <person name="Miller A.N."/>
            <person name="Grigoriev I.V."/>
            <person name="Debuchy R."/>
            <person name="Gladieux P."/>
            <person name="Thoren M.H."/>
            <person name="Johannesson H."/>
        </authorList>
    </citation>
    <scope>NUCLEOTIDE SEQUENCE</scope>
    <source>
        <strain evidence="2">SMH3187-1</strain>
    </source>
</reference>
<dbReference type="EMBL" id="JAUKUD010000002">
    <property type="protein sequence ID" value="KAK0752141.1"/>
    <property type="molecule type" value="Genomic_DNA"/>
</dbReference>
<feature type="region of interest" description="Disordered" evidence="1">
    <location>
        <begin position="1"/>
        <end position="119"/>
    </location>
</feature>
<comment type="caution">
    <text evidence="2">The sequence shown here is derived from an EMBL/GenBank/DDBJ whole genome shotgun (WGS) entry which is preliminary data.</text>
</comment>
<evidence type="ECO:0000313" key="2">
    <source>
        <dbReference type="EMBL" id="KAK0752141.1"/>
    </source>
</evidence>
<evidence type="ECO:0000256" key="1">
    <source>
        <dbReference type="SAM" id="MobiDB-lite"/>
    </source>
</evidence>
<feature type="compositionally biased region" description="Low complexity" evidence="1">
    <location>
        <begin position="227"/>
        <end position="238"/>
    </location>
</feature>
<protein>
    <submittedName>
        <fullName evidence="2">Uncharacterized protein</fullName>
    </submittedName>
</protein>
<proteinExistence type="predicted"/>
<dbReference type="PRINTS" id="PR01217">
    <property type="entry name" value="PRICHEXTENSN"/>
</dbReference>
<sequence length="396" mass="40539">MPRRPRKNRGKKPPGGNQGPRRAAAPLDEDHDMLTLAPPTPRYLPPQPPRPQAGGGGRQHPHPPAATTTPAPDTLANRSGRRTALTHLHPPTSATTTPYPRAAAPSPYPRPTTTNPNPYPPRCLTCRTTSCLHHHGAHAAVPCCGHCDFVLRCNYELRDTVAACLSTCGAALARWADDVGVGSGESVDMMEWQPEGTTLVVLGGREWGSDGGLGAMGRGGEEHMNRVGSASSGASVGVDHTAGGDKLAQGRDGQTGGGGGGGGMSPQGNGAPSPSPPPPPPAAVMSPGSAARIAMENKQHQQSQPYQVVNAPPTPPVYAAMVAALGDMGAGVLQVPPAPQQPQEVNPVVNGGGSGGPPPGLVAAPVHDGKCDVAGRSFWGYRDSLGSRGEVAIFVD</sequence>
<keyword evidence="3" id="KW-1185">Reference proteome</keyword>
<feature type="region of interest" description="Disordered" evidence="1">
    <location>
        <begin position="211"/>
        <end position="288"/>
    </location>
</feature>
<feature type="compositionally biased region" description="Gly residues" evidence="1">
    <location>
        <begin position="253"/>
        <end position="265"/>
    </location>
</feature>
<feature type="compositionally biased region" description="Pro residues" evidence="1">
    <location>
        <begin position="38"/>
        <end position="51"/>
    </location>
</feature>
<dbReference type="AlphaFoldDB" id="A0AA40F6U4"/>
<dbReference type="Proteomes" id="UP001172155">
    <property type="component" value="Unassembled WGS sequence"/>
</dbReference>
<name>A0AA40F6U4_9PEZI</name>
<feature type="compositionally biased region" description="Low complexity" evidence="1">
    <location>
        <begin position="90"/>
        <end position="116"/>
    </location>
</feature>